<dbReference type="RefSeq" id="WP_013234395.1">
    <property type="nucleotide sequence ID" value="NC_014323.1"/>
</dbReference>
<keyword evidence="3 5" id="KW-0378">Hydrolase</keyword>
<proteinExistence type="inferred from homology"/>
<dbReference type="PANTHER" id="PTHR43806">
    <property type="entry name" value="PEPTIDASE S8"/>
    <property type="match status" value="1"/>
</dbReference>
<dbReference type="eggNOG" id="COG1404">
    <property type="taxonomic scope" value="Bacteria"/>
</dbReference>
<keyword evidence="4 5" id="KW-0720">Serine protease</keyword>
<dbReference type="InterPro" id="IPR015500">
    <property type="entry name" value="Peptidase_S8_subtilisin-rel"/>
</dbReference>
<dbReference type="HOGENOM" id="CLU_051649_0_0_4"/>
<evidence type="ECO:0000256" key="1">
    <source>
        <dbReference type="ARBA" id="ARBA00011073"/>
    </source>
</evidence>
<protein>
    <submittedName>
        <fullName evidence="7">Subtilisin-like serine protease protein</fullName>
    </submittedName>
</protein>
<evidence type="ECO:0000313" key="7">
    <source>
        <dbReference type="EMBL" id="ADJ63916.1"/>
    </source>
</evidence>
<comment type="similarity">
    <text evidence="1 5">Belongs to the peptidase S8 family.</text>
</comment>
<dbReference type="InterPro" id="IPR022398">
    <property type="entry name" value="Peptidase_S8_His-AS"/>
</dbReference>
<evidence type="ECO:0000256" key="3">
    <source>
        <dbReference type="ARBA" id="ARBA00022801"/>
    </source>
</evidence>
<dbReference type="PANTHER" id="PTHR43806:SF11">
    <property type="entry name" value="CEREVISIN-RELATED"/>
    <property type="match status" value="1"/>
</dbReference>
<dbReference type="Gene3D" id="3.40.50.200">
    <property type="entry name" value="Peptidase S8/S53 domain"/>
    <property type="match status" value="1"/>
</dbReference>
<dbReference type="AlphaFoldDB" id="D8IVH7"/>
<dbReference type="GO" id="GO:0006508">
    <property type="term" value="P:proteolysis"/>
    <property type="evidence" value="ECO:0007669"/>
    <property type="project" value="UniProtKB-KW"/>
</dbReference>
<feature type="active site" description="Charge relay system" evidence="5">
    <location>
        <position position="339"/>
    </location>
</feature>
<evidence type="ECO:0000256" key="4">
    <source>
        <dbReference type="ARBA" id="ARBA00022825"/>
    </source>
</evidence>
<dbReference type="InterPro" id="IPR050131">
    <property type="entry name" value="Peptidase_S8_subtilisin-like"/>
</dbReference>
<gene>
    <name evidence="7" type="ordered locus">Hsero_2417</name>
</gene>
<dbReference type="GeneID" id="29391754"/>
<evidence type="ECO:0000256" key="2">
    <source>
        <dbReference type="ARBA" id="ARBA00022670"/>
    </source>
</evidence>
<feature type="active site" description="Charge relay system" evidence="5">
    <location>
        <position position="192"/>
    </location>
</feature>
<accession>D8IVH7</accession>
<feature type="active site" description="Charge relay system" evidence="5">
    <location>
        <position position="161"/>
    </location>
</feature>
<dbReference type="InterPro" id="IPR023827">
    <property type="entry name" value="Peptidase_S8_Asp-AS"/>
</dbReference>
<dbReference type="InterPro" id="IPR036852">
    <property type="entry name" value="Peptidase_S8/S53_dom_sf"/>
</dbReference>
<organism evidence="7 8">
    <name type="scientific">Herbaspirillum seropedicae (strain SmR1)</name>
    <dbReference type="NCBI Taxonomy" id="757424"/>
    <lineage>
        <taxon>Bacteria</taxon>
        <taxon>Pseudomonadati</taxon>
        <taxon>Pseudomonadota</taxon>
        <taxon>Betaproteobacteria</taxon>
        <taxon>Burkholderiales</taxon>
        <taxon>Oxalobacteraceae</taxon>
        <taxon>Herbaspirillum</taxon>
    </lineage>
</organism>
<reference evidence="7 8" key="1">
    <citation type="submission" date="2010-04" db="EMBL/GenBank/DDBJ databases">
        <title>The genome of Herbaspirillum seropedicae SmR1, an endophytic, nitrogen-fixing, plant-growth promoting beta-Proteobacteria.</title>
        <authorList>
            <person name="Pedrosa F.O."/>
            <person name="Monteiro R.A."/>
            <person name="Wassem R."/>
            <person name="Cruz L.M."/>
            <person name="Ayub R.A."/>
            <person name="Colauto N.B."/>
            <person name="Fernandez M.A."/>
            <person name="Fungaro M.H.P."/>
            <person name="Grisard E.C."/>
            <person name="Hungria M."/>
            <person name="Madeira H.M.F."/>
            <person name="Nodari R.O."/>
            <person name="Osaku C.A."/>
            <person name="Petzl-Erler M.L."/>
            <person name="Terenzi H."/>
            <person name="Vieira L.G.E."/>
            <person name="Almeida M.I.M."/>
            <person name="Alves L.R."/>
            <person name="Arantes O.M.N."/>
            <person name="Balsanelli E."/>
            <person name="Barcellos F.G."/>
            <person name="Baura V.A."/>
            <person name="Binde D.R."/>
            <person name="Campo R.J."/>
            <person name="Chubatsu L.S."/>
            <person name="Chueire L.M.O."/>
            <person name="Ciferri R.R."/>
            <person name="Correa L.C."/>
            <person name="da Conceicao Silva J.L."/>
            <person name="Dabul A.N.G."/>
            <person name="Dambros B.P."/>
            <person name="Faoro H."/>
            <person name="Favetti A."/>
            <person name="Friedermann G."/>
            <person name="Furlaneto M.C."/>
            <person name="Gasques L.S."/>
            <person name="Gimenes C.C.T."/>
            <person name="Gioppo N.M.R."/>
            <person name="Glienke-Blanco C."/>
            <person name="Godoy L.P."/>
            <person name="Guerra M.P."/>
            <person name="Karp S."/>
            <person name="Kava-Cordeiro V."/>
            <person name="Margarido V.P."/>
            <person name="Mathioni S.M."/>
            <person name="Menck-Soares M.A."/>
            <person name="Murace N.K."/>
            <person name="Nicolas M.F."/>
            <person name="Oliveira C.E.C."/>
            <person name="Pagnan N.A.B."/>
            <person name="Pamphile J.A."/>
            <person name="Patussi E.V."/>
            <person name="Pereira L.F.P."/>
            <person name="Pereira-Ferrari L."/>
            <person name="Pinto F.G.S."/>
            <person name="Precoma C."/>
            <person name="Prioli A.J."/>
            <person name="Prioli S.M.A.P."/>
            <person name="Raittz R.T."/>
            <person name="Ramos H.J.O."/>
            <person name="Ribeiro E.M.S.F."/>
            <person name="Rigo L.U."/>
            <person name="Rocha C.L.M.S.C."/>
            <person name="Rocha S.N."/>
            <person name="Santos K."/>
            <person name="Satori D."/>
            <person name="Silva A.G."/>
            <person name="Simao R.C.G."/>
            <person name="Soares M.A.M."/>
            <person name="Souza E.M."/>
            <person name="Steffens M.B.R."/>
            <person name="Steindel M."/>
            <person name="Tadra-Sfeir M.Z."/>
            <person name="Takahashi E.K."/>
            <person name="Torres R.A."/>
            <person name="Valle J.S."/>
            <person name="Vernal J.I."/>
            <person name="Vilas-Boas L.A."/>
            <person name="Watanabe M.A.E."/>
            <person name="Weiss V.A."/>
            <person name="Yates M.A."/>
            <person name="Souza E.M."/>
        </authorList>
    </citation>
    <scope>NUCLEOTIDE SEQUENCE [LARGE SCALE GENOMIC DNA]</scope>
    <source>
        <strain evidence="7 8">SmR1</strain>
    </source>
</reference>
<dbReference type="SUPFAM" id="SSF52743">
    <property type="entry name" value="Subtilisin-like"/>
    <property type="match status" value="1"/>
</dbReference>
<dbReference type="EMBL" id="CP002039">
    <property type="protein sequence ID" value="ADJ63916.1"/>
    <property type="molecule type" value="Genomic_DNA"/>
</dbReference>
<dbReference type="GO" id="GO:0004252">
    <property type="term" value="F:serine-type endopeptidase activity"/>
    <property type="evidence" value="ECO:0007669"/>
    <property type="project" value="UniProtKB-UniRule"/>
</dbReference>
<evidence type="ECO:0000256" key="5">
    <source>
        <dbReference type="PROSITE-ProRule" id="PRU01240"/>
    </source>
</evidence>
<dbReference type="PRINTS" id="PR00723">
    <property type="entry name" value="SUBTILISIN"/>
</dbReference>
<name>D8IVH7_HERSS</name>
<evidence type="ECO:0000259" key="6">
    <source>
        <dbReference type="Pfam" id="PF00082"/>
    </source>
</evidence>
<dbReference type="STRING" id="757424.Hsero_2417"/>
<dbReference type="PROSITE" id="PS00136">
    <property type="entry name" value="SUBTILASE_ASP"/>
    <property type="match status" value="1"/>
</dbReference>
<dbReference type="Proteomes" id="UP000000329">
    <property type="component" value="Chromosome"/>
</dbReference>
<dbReference type="PROSITE" id="PS00137">
    <property type="entry name" value="SUBTILASE_HIS"/>
    <property type="match status" value="1"/>
</dbReference>
<dbReference type="InterPro" id="IPR000209">
    <property type="entry name" value="Peptidase_S8/S53_dom"/>
</dbReference>
<keyword evidence="8" id="KW-1185">Reference proteome</keyword>
<dbReference type="KEGG" id="hse:Hsero_2417"/>
<evidence type="ECO:0000313" key="8">
    <source>
        <dbReference type="Proteomes" id="UP000000329"/>
    </source>
</evidence>
<feature type="domain" description="Peptidase S8/S53" evidence="6">
    <location>
        <begin position="152"/>
        <end position="372"/>
    </location>
</feature>
<dbReference type="Pfam" id="PF00082">
    <property type="entry name" value="Peptidase_S8"/>
    <property type="match status" value="1"/>
</dbReference>
<keyword evidence="2 5" id="KW-0645">Protease</keyword>
<dbReference type="PROSITE" id="PS51892">
    <property type="entry name" value="SUBTILASE"/>
    <property type="match status" value="1"/>
</dbReference>
<sequence length="401" mass="42778">MLALWIGMLCTVAVQAQGQGRPDSSAEARQILVMLHLPAAHFRPDASYGGGYRNDNAGHSRLTIAQEVADQYRLTLVSRWPMPTLGVDCFVMTVPPDRDLEDTVKLVSADSRVEWAQEIQSFVTLGEADPLYPIQPSATFWHLDRLHTVATGKGVRIAVIDSGVEEDHPDLLGQVTARENFVTQQAYAAESHGTAVAGIIVALRDNKLGITGIAPDAKIMALRACWQEGGKSLCNSFTIGQALNFAILNGAKIVNMSFAGPRDQLIKRLIEAAQQRGMLIVAATTADDADGGFPASMPGVLAVADKIQSARPASILYAPGQGIPTTTPHHAWSLVSGSSFSAAHVSGLAALLVQLRPGNNAEQIRKSVVTRSAYISGAGSGNIDVCVTFRKLVEKCICECQ</sequence>